<dbReference type="InterPro" id="IPR004358">
    <property type="entry name" value="Sig_transdc_His_kin-like_C"/>
</dbReference>
<dbReference type="InterPro" id="IPR002545">
    <property type="entry name" value="CheW-lke_dom"/>
</dbReference>
<dbReference type="SUPFAM" id="SSF55874">
    <property type="entry name" value="ATPase domain of HSP90 chaperone/DNA topoisomerase II/histidine kinase"/>
    <property type="match status" value="1"/>
</dbReference>
<dbReference type="Pfam" id="PF01584">
    <property type="entry name" value="CheW"/>
    <property type="match status" value="1"/>
</dbReference>
<accession>F4LTR1</accession>
<dbReference type="SMART" id="SM00073">
    <property type="entry name" value="HPT"/>
    <property type="match status" value="1"/>
</dbReference>
<evidence type="ECO:0000256" key="10">
    <source>
        <dbReference type="ARBA" id="ARBA00023012"/>
    </source>
</evidence>
<dbReference type="CDD" id="cd00731">
    <property type="entry name" value="CheA_reg"/>
    <property type="match status" value="1"/>
</dbReference>
<dbReference type="HOGENOM" id="CLU_000650_3_6_9"/>
<comment type="catalytic activity">
    <reaction evidence="1">
        <text>ATP + protein L-histidine = ADP + protein N-phospho-L-histidine.</text>
        <dbReference type="EC" id="2.7.13.3"/>
    </reaction>
</comment>
<evidence type="ECO:0000259" key="13">
    <source>
        <dbReference type="PROSITE" id="PS50109"/>
    </source>
</evidence>
<evidence type="ECO:0000256" key="12">
    <source>
        <dbReference type="SAM" id="Coils"/>
    </source>
</evidence>
<dbReference type="PRINTS" id="PR00344">
    <property type="entry name" value="BCTRLSENSOR"/>
</dbReference>
<dbReference type="GO" id="GO:0000155">
    <property type="term" value="F:phosphorelay sensor kinase activity"/>
    <property type="evidence" value="ECO:0007669"/>
    <property type="project" value="InterPro"/>
</dbReference>
<dbReference type="Gene3D" id="3.30.565.10">
    <property type="entry name" value="Histidine kinase-like ATPase, C-terminal domain"/>
    <property type="match status" value="1"/>
</dbReference>
<evidence type="ECO:0000313" key="16">
    <source>
        <dbReference type="EMBL" id="CDI40660.1"/>
    </source>
</evidence>
<dbReference type="InterPro" id="IPR036641">
    <property type="entry name" value="HPT_dom_sf"/>
</dbReference>
<dbReference type="CDD" id="cd16916">
    <property type="entry name" value="HATPase_CheA-like"/>
    <property type="match status" value="1"/>
</dbReference>
<dbReference type="SMART" id="SM01231">
    <property type="entry name" value="H-kinase_dim"/>
    <property type="match status" value="1"/>
</dbReference>
<dbReference type="AlphaFoldDB" id="F4LTR1"/>
<evidence type="ECO:0000256" key="5">
    <source>
        <dbReference type="ARBA" id="ARBA00022553"/>
    </source>
</evidence>
<dbReference type="FunFam" id="2.30.30.40:FF:000048">
    <property type="entry name" value="Chemotaxis protein CheA, putative"/>
    <property type="match status" value="1"/>
</dbReference>
<dbReference type="EC" id="2.7.13.3" evidence="2"/>
<dbReference type="GO" id="GO:0005524">
    <property type="term" value="F:ATP binding"/>
    <property type="evidence" value="ECO:0007669"/>
    <property type="project" value="UniProtKB-KW"/>
</dbReference>
<evidence type="ECO:0000256" key="6">
    <source>
        <dbReference type="ARBA" id="ARBA00022679"/>
    </source>
</evidence>
<dbReference type="GO" id="GO:0006935">
    <property type="term" value="P:chemotaxis"/>
    <property type="evidence" value="ECO:0007669"/>
    <property type="project" value="UniProtKB-KW"/>
</dbReference>
<keyword evidence="6 16" id="KW-0808">Transferase</keyword>
<keyword evidence="5 11" id="KW-0597">Phosphoprotein</keyword>
<dbReference type="OrthoDB" id="9803176at2"/>
<dbReference type="InterPro" id="IPR037052">
    <property type="entry name" value="CheA-like_P2_sf"/>
</dbReference>
<dbReference type="Pfam" id="PF02895">
    <property type="entry name" value="H-kinase_dim"/>
    <property type="match status" value="1"/>
</dbReference>
<evidence type="ECO:0000256" key="8">
    <source>
        <dbReference type="ARBA" id="ARBA00022777"/>
    </source>
</evidence>
<dbReference type="PROSITE" id="PS50851">
    <property type="entry name" value="CHEW"/>
    <property type="match status" value="1"/>
</dbReference>
<name>F4LTR1_TEPAE</name>
<organism evidence="16 17">
    <name type="scientific">Tepidanaerobacter acetatoxydans (strain DSM 21804 / JCM 16047 / Re1)</name>
    <dbReference type="NCBI Taxonomy" id="1209989"/>
    <lineage>
        <taxon>Bacteria</taxon>
        <taxon>Bacillati</taxon>
        <taxon>Bacillota</taxon>
        <taxon>Clostridia</taxon>
        <taxon>Thermosediminibacterales</taxon>
        <taxon>Tepidanaerobacteraceae</taxon>
        <taxon>Tepidanaerobacter</taxon>
    </lineage>
</organism>
<dbReference type="PROSITE" id="PS50894">
    <property type="entry name" value="HPT"/>
    <property type="match status" value="1"/>
</dbReference>
<feature type="domain" description="HPt" evidence="15">
    <location>
        <begin position="1"/>
        <end position="101"/>
    </location>
</feature>
<evidence type="ECO:0000256" key="11">
    <source>
        <dbReference type="PROSITE-ProRule" id="PRU00110"/>
    </source>
</evidence>
<dbReference type="FunFam" id="3.30.565.10:FF:000016">
    <property type="entry name" value="Chemotaxis protein CheA, putative"/>
    <property type="match status" value="1"/>
</dbReference>
<dbReference type="InterPro" id="IPR005467">
    <property type="entry name" value="His_kinase_dom"/>
</dbReference>
<dbReference type="InterPro" id="IPR035891">
    <property type="entry name" value="CheY-binding_CheA"/>
</dbReference>
<dbReference type="eggNOG" id="COG0643">
    <property type="taxonomic scope" value="Bacteria"/>
</dbReference>
<keyword evidence="8" id="KW-0418">Kinase</keyword>
<feature type="domain" description="Histidine kinase" evidence="13">
    <location>
        <begin position="299"/>
        <end position="537"/>
    </location>
</feature>
<evidence type="ECO:0000256" key="7">
    <source>
        <dbReference type="ARBA" id="ARBA00022741"/>
    </source>
</evidence>
<dbReference type="PROSITE" id="PS50109">
    <property type="entry name" value="HIS_KIN"/>
    <property type="match status" value="1"/>
</dbReference>
<evidence type="ECO:0000256" key="4">
    <source>
        <dbReference type="ARBA" id="ARBA00022500"/>
    </source>
</evidence>
<dbReference type="SMART" id="SM00260">
    <property type="entry name" value="CheW"/>
    <property type="match status" value="1"/>
</dbReference>
<dbReference type="Gene3D" id="1.10.287.560">
    <property type="entry name" value="Histidine kinase CheA-like, homodimeric domain"/>
    <property type="match status" value="1"/>
</dbReference>
<reference evidence="17" key="1">
    <citation type="journal article" date="2013" name="Genome Announc.">
        <title>First genome sequence of a syntrophic acetate-oxidizing bacterium, Tepidanaerobacter acetatoxydans strain Re1.</title>
        <authorList>
            <person name="Manzoor S."/>
            <person name="Bongcam-Rudloff E."/>
            <person name="Schnurer A."/>
            <person name="Muller B."/>
        </authorList>
    </citation>
    <scope>NUCLEOTIDE SEQUENCE [LARGE SCALE GENOMIC DNA]</scope>
    <source>
        <strain evidence="17">Re1</strain>
    </source>
</reference>
<gene>
    <name evidence="16" type="primary">cheA</name>
    <name evidence="16" type="ordered locus">TEPIRE1_1355</name>
</gene>
<feature type="coiled-coil region" evidence="12">
    <location>
        <begin position="58"/>
        <end position="114"/>
    </location>
</feature>
<dbReference type="InterPro" id="IPR036061">
    <property type="entry name" value="CheW-like_dom_sf"/>
</dbReference>
<dbReference type="Gene3D" id="3.30.70.1110">
    <property type="entry name" value="Histidine kinase CheA-like, P2 response regulator-binding domain"/>
    <property type="match status" value="1"/>
</dbReference>
<dbReference type="Pfam" id="PF07194">
    <property type="entry name" value="P2"/>
    <property type="match status" value="1"/>
</dbReference>
<evidence type="ECO:0000259" key="15">
    <source>
        <dbReference type="PROSITE" id="PS50894"/>
    </source>
</evidence>
<dbReference type="InterPro" id="IPR036097">
    <property type="entry name" value="HisK_dim/P_sf"/>
</dbReference>
<dbReference type="Gene3D" id="1.20.120.160">
    <property type="entry name" value="HPT domain"/>
    <property type="match status" value="1"/>
</dbReference>
<dbReference type="Proteomes" id="UP000010802">
    <property type="component" value="Chromosome"/>
</dbReference>
<dbReference type="PANTHER" id="PTHR43395:SF1">
    <property type="entry name" value="CHEMOTAXIS PROTEIN CHEA"/>
    <property type="match status" value="1"/>
</dbReference>
<dbReference type="SUPFAM" id="SSF55052">
    <property type="entry name" value="CheY-binding domain of CheA"/>
    <property type="match status" value="1"/>
</dbReference>
<dbReference type="GO" id="GO:0005737">
    <property type="term" value="C:cytoplasm"/>
    <property type="evidence" value="ECO:0007669"/>
    <property type="project" value="InterPro"/>
</dbReference>
<dbReference type="Pfam" id="PF02518">
    <property type="entry name" value="HATPase_c"/>
    <property type="match status" value="1"/>
</dbReference>
<dbReference type="InterPro" id="IPR004105">
    <property type="entry name" value="CheA-like_dim"/>
</dbReference>
<keyword evidence="10" id="KW-0902">Two-component regulatory system</keyword>
<protein>
    <recommendedName>
        <fullName evidence="3">Chemotaxis protein CheA</fullName>
        <ecNumber evidence="2">2.7.13.3</ecNumber>
    </recommendedName>
</protein>
<dbReference type="PANTHER" id="PTHR43395">
    <property type="entry name" value="SENSOR HISTIDINE KINASE CHEA"/>
    <property type="match status" value="1"/>
</dbReference>
<sequence>MNNQYLDVFLEEAREHIDNLNTYLLELENNASQEVIDEIFRSAHTLKGMSGTMGYSQLSELTHEMENLLQEIRSHQISVNPQIIDTLLQCVDILEELINDVEEQGDEKQRDIQKVISRLKERNSFLLSNAETITENKKKDEIFSFNEYENRLVIQALEKGLYVWKVVVKLVDECLLKSARAFLVFKTLETFGEIIKTEPIVQDIEDEKFDNEFTIYLVTSQNKDEISKSLSTVSELESVCVQPVEQDSILIQQTNQNNYQIDVDKSEKLTSATTDIPTRTVNTFKKTGKTLRVDIERLDILMNLVSELIIIKTRLDDINGDKDYQAKQREAIEYLERITSNLHDAVMKARMVPIENVFNRFPRVVHDLSRELSKEMDLLIEGAETELDRTIIDEIGDPLIHLIRNAADHGIESPQERVSKGKPERGTIRLKAYHDGNNVVIEVSDDGKGIDLNSVIKKAVEKGLIDKEQSKNLKEYEITSFLFEPGFSTKSSVTDVSGRGVGLDVVKTKIESLGGSIEINNKKDMGTTFLIRLPLTLAIIQALMVMVGEEKYAIPLSSIKETVIIPEKEIKKVQKSEVTVLRGDVIPVIRLNEILDIEKKEEDNDELTLVVVKKGEKDVGLVVDELIGQQEIVIKTLGSFLKDIKFIAGATILGDGEVALILDINKLV</sequence>
<feature type="modified residue" description="Phosphohistidine" evidence="11">
    <location>
        <position position="44"/>
    </location>
</feature>
<dbReference type="InterPro" id="IPR008207">
    <property type="entry name" value="Sig_transdc_His_kin_Hpt_dom"/>
</dbReference>
<evidence type="ECO:0000256" key="2">
    <source>
        <dbReference type="ARBA" id="ARBA00012438"/>
    </source>
</evidence>
<dbReference type="eggNOG" id="COG2198">
    <property type="taxonomic scope" value="Bacteria"/>
</dbReference>
<keyword evidence="7" id="KW-0547">Nucleotide-binding</keyword>
<evidence type="ECO:0000259" key="14">
    <source>
        <dbReference type="PROSITE" id="PS50851"/>
    </source>
</evidence>
<keyword evidence="12" id="KW-0175">Coiled coil</keyword>
<dbReference type="EMBL" id="HF563609">
    <property type="protein sequence ID" value="CDI40660.1"/>
    <property type="molecule type" value="Genomic_DNA"/>
</dbReference>
<dbReference type="InterPro" id="IPR051315">
    <property type="entry name" value="Bact_Chemotaxis_CheA"/>
</dbReference>
<dbReference type="InterPro" id="IPR036890">
    <property type="entry name" value="HATPase_C_sf"/>
</dbReference>
<dbReference type="KEGG" id="tep:TepRe1_1245"/>
<dbReference type="SMART" id="SM00387">
    <property type="entry name" value="HATPase_c"/>
    <property type="match status" value="1"/>
</dbReference>
<dbReference type="Gene3D" id="2.30.30.40">
    <property type="entry name" value="SH3 Domains"/>
    <property type="match status" value="1"/>
</dbReference>
<evidence type="ECO:0000256" key="9">
    <source>
        <dbReference type="ARBA" id="ARBA00022840"/>
    </source>
</evidence>
<proteinExistence type="predicted"/>
<dbReference type="KEGG" id="tae:TepiRe1_1355"/>
<dbReference type="InterPro" id="IPR037006">
    <property type="entry name" value="CheA-like_homodim_sf"/>
</dbReference>
<dbReference type="RefSeq" id="WP_013778314.1">
    <property type="nucleotide sequence ID" value="NC_015519.1"/>
</dbReference>
<dbReference type="SUPFAM" id="SSF50341">
    <property type="entry name" value="CheW-like"/>
    <property type="match status" value="1"/>
</dbReference>
<evidence type="ECO:0000256" key="1">
    <source>
        <dbReference type="ARBA" id="ARBA00000085"/>
    </source>
</evidence>
<dbReference type="InterPro" id="IPR010808">
    <property type="entry name" value="CheA_P2-bd"/>
</dbReference>
<evidence type="ECO:0000256" key="3">
    <source>
        <dbReference type="ARBA" id="ARBA00021495"/>
    </source>
</evidence>
<dbReference type="SUPFAM" id="SSF47226">
    <property type="entry name" value="Histidine-containing phosphotransfer domain, HPT domain"/>
    <property type="match status" value="1"/>
</dbReference>
<keyword evidence="17" id="KW-1185">Reference proteome</keyword>
<dbReference type="CDD" id="cd00088">
    <property type="entry name" value="HPT"/>
    <property type="match status" value="1"/>
</dbReference>
<evidence type="ECO:0000313" key="17">
    <source>
        <dbReference type="Proteomes" id="UP000010802"/>
    </source>
</evidence>
<keyword evidence="4" id="KW-0145">Chemotaxis</keyword>
<dbReference type="SUPFAM" id="SSF47384">
    <property type="entry name" value="Homodimeric domain of signal transducing histidine kinase"/>
    <property type="match status" value="1"/>
</dbReference>
<dbReference type="Pfam" id="PF01627">
    <property type="entry name" value="Hpt"/>
    <property type="match status" value="1"/>
</dbReference>
<feature type="domain" description="CheW-like" evidence="14">
    <location>
        <begin position="539"/>
        <end position="668"/>
    </location>
</feature>
<keyword evidence="9" id="KW-0067">ATP-binding</keyword>
<dbReference type="InterPro" id="IPR003594">
    <property type="entry name" value="HATPase_dom"/>
</dbReference>
<dbReference type="STRING" id="1209989.TepRe1_1245"/>